<dbReference type="RefSeq" id="WP_190239574.1">
    <property type="nucleotide sequence ID" value="NZ_QFGA01000001.1"/>
</dbReference>
<dbReference type="SUPFAM" id="SSF49879">
    <property type="entry name" value="SMAD/FHA domain"/>
    <property type="match status" value="1"/>
</dbReference>
<name>A0A4Y7RG86_9FIRM</name>
<dbReference type="EMBL" id="QFGA01000001">
    <property type="protein sequence ID" value="TEB07769.1"/>
    <property type="molecule type" value="Genomic_DNA"/>
</dbReference>
<dbReference type="Gene3D" id="2.60.200.20">
    <property type="match status" value="1"/>
</dbReference>
<dbReference type="InterPro" id="IPR000253">
    <property type="entry name" value="FHA_dom"/>
</dbReference>
<feature type="domain" description="FHA" evidence="1">
    <location>
        <begin position="117"/>
        <end position="167"/>
    </location>
</feature>
<keyword evidence="2" id="KW-0687">Ribonucleoprotein</keyword>
<reference evidence="2 3" key="1">
    <citation type="journal article" date="2018" name="Environ. Microbiol.">
        <title>Novel energy conservation strategies and behaviour of Pelotomaculum schinkii driving syntrophic propionate catabolism.</title>
        <authorList>
            <person name="Hidalgo-Ahumada C.A.P."/>
            <person name="Nobu M.K."/>
            <person name="Narihiro T."/>
            <person name="Tamaki H."/>
            <person name="Liu W.T."/>
            <person name="Kamagata Y."/>
            <person name="Stams A.J.M."/>
            <person name="Imachi H."/>
            <person name="Sousa D.Z."/>
        </authorList>
    </citation>
    <scope>NUCLEOTIDE SEQUENCE [LARGE SCALE GENOMIC DNA]</scope>
    <source>
        <strain evidence="2 3">HH</strain>
    </source>
</reference>
<sequence length="205" mass="22651">MALEKYKVCPACGEHNPPVLLECKKCETDLTGVKVVDSASELSDTLEKEDSAKVDTQQELVKICDCGAHNPPQARKCISCGEDISDIRPTATFQKQNIYALQSVSDDYSFVIDKPVTIIGREAEMQDYLAQKPYVSRQHAKFTIVGNEVFIENLSSTNHTFVNNALISKESPTLLKEGDEIGLGGKVIDEQRQANAAYFIFKVTS</sequence>
<dbReference type="CDD" id="cd00060">
    <property type="entry name" value="FHA"/>
    <property type="match status" value="1"/>
</dbReference>
<dbReference type="PANTHER" id="PTHR23308">
    <property type="entry name" value="NUCLEAR INHIBITOR OF PROTEIN PHOSPHATASE-1"/>
    <property type="match status" value="1"/>
</dbReference>
<evidence type="ECO:0000313" key="3">
    <source>
        <dbReference type="Proteomes" id="UP000298324"/>
    </source>
</evidence>
<proteinExistence type="predicted"/>
<protein>
    <submittedName>
        <fullName evidence="2">50S ribosomal protein L40e</fullName>
    </submittedName>
</protein>
<dbReference type="InterPro" id="IPR008984">
    <property type="entry name" value="SMAD_FHA_dom_sf"/>
</dbReference>
<comment type="caution">
    <text evidence="2">The sequence shown here is derived from an EMBL/GenBank/DDBJ whole genome shotgun (WGS) entry which is preliminary data.</text>
</comment>
<organism evidence="2 3">
    <name type="scientific">Pelotomaculum schinkii</name>
    <dbReference type="NCBI Taxonomy" id="78350"/>
    <lineage>
        <taxon>Bacteria</taxon>
        <taxon>Bacillati</taxon>
        <taxon>Bacillota</taxon>
        <taxon>Clostridia</taxon>
        <taxon>Eubacteriales</taxon>
        <taxon>Desulfotomaculaceae</taxon>
        <taxon>Pelotomaculum</taxon>
    </lineage>
</organism>
<dbReference type="SMART" id="SM00240">
    <property type="entry name" value="FHA"/>
    <property type="match status" value="1"/>
</dbReference>
<dbReference type="Proteomes" id="UP000298324">
    <property type="component" value="Unassembled WGS sequence"/>
</dbReference>
<keyword evidence="2" id="KW-0689">Ribosomal protein</keyword>
<gene>
    <name evidence="2" type="ORF">Psch_01324</name>
</gene>
<accession>A0A4Y7RG86</accession>
<dbReference type="InterPro" id="IPR050923">
    <property type="entry name" value="Cell_Proc_Reg/RNA_Proc"/>
</dbReference>
<keyword evidence="3" id="KW-1185">Reference proteome</keyword>
<evidence type="ECO:0000313" key="2">
    <source>
        <dbReference type="EMBL" id="TEB07769.1"/>
    </source>
</evidence>
<evidence type="ECO:0000259" key="1">
    <source>
        <dbReference type="PROSITE" id="PS50006"/>
    </source>
</evidence>
<dbReference type="Pfam" id="PF00498">
    <property type="entry name" value="FHA"/>
    <property type="match status" value="1"/>
</dbReference>
<dbReference type="PROSITE" id="PS50006">
    <property type="entry name" value="FHA_DOMAIN"/>
    <property type="match status" value="1"/>
</dbReference>
<dbReference type="GO" id="GO:0005840">
    <property type="term" value="C:ribosome"/>
    <property type="evidence" value="ECO:0007669"/>
    <property type="project" value="UniProtKB-KW"/>
</dbReference>
<dbReference type="AlphaFoldDB" id="A0A4Y7RG86"/>